<evidence type="ECO:0000313" key="2">
    <source>
        <dbReference type="EMBL" id="EDQ49901.1"/>
    </source>
</evidence>
<feature type="region of interest" description="Disordered" evidence="1">
    <location>
        <begin position="1"/>
        <end position="22"/>
    </location>
</feature>
<accession>A9U346</accession>
<dbReference type="AlphaFoldDB" id="A9U346"/>
<proteinExistence type="predicted"/>
<reference evidence="2" key="1">
    <citation type="journal article" date="2008" name="Science">
        <title>The Physcomitrella genome reveals evolutionary insights into the conquest of land by plants.</title>
        <authorList>
            <person name="Rensing S."/>
            <person name="Lang D."/>
            <person name="Zimmer A."/>
            <person name="Terry A."/>
            <person name="Salamov A."/>
            <person name="Shapiro H."/>
            <person name="Nishiyama T."/>
            <person name="Perroud P.-F."/>
            <person name="Lindquist E."/>
            <person name="Kamisugi Y."/>
            <person name="Tanahashi T."/>
            <person name="Sakakibara K."/>
            <person name="Fujita T."/>
            <person name="Oishi K."/>
            <person name="Shin-I T."/>
            <person name="Kuroki Y."/>
            <person name="Toyoda A."/>
            <person name="Suzuki Y."/>
            <person name="Hashimoto A."/>
            <person name="Yamaguchi K."/>
            <person name="Sugano A."/>
            <person name="Kohara Y."/>
            <person name="Fujiyama A."/>
            <person name="Anterola A."/>
            <person name="Aoki S."/>
            <person name="Ashton N."/>
            <person name="Barbazuk W.B."/>
            <person name="Barker E."/>
            <person name="Bennetzen J."/>
            <person name="Bezanilla M."/>
            <person name="Blankenship R."/>
            <person name="Cho S.H."/>
            <person name="Dutcher S."/>
            <person name="Estelle M."/>
            <person name="Fawcett J.A."/>
            <person name="Gundlach H."/>
            <person name="Hanada K."/>
            <person name="Heyl A."/>
            <person name="Hicks K.A."/>
            <person name="Hugh J."/>
            <person name="Lohr M."/>
            <person name="Mayer K."/>
            <person name="Melkozernov A."/>
            <person name="Murata T."/>
            <person name="Nelson D."/>
            <person name="Pils B."/>
            <person name="Prigge M."/>
            <person name="Reiss B."/>
            <person name="Renner T."/>
            <person name="Rombauts S."/>
            <person name="Rushton P."/>
            <person name="Sanderfoot A."/>
            <person name="Schween G."/>
            <person name="Shiu S.-H."/>
            <person name="Stueber K."/>
            <person name="Theodoulou F.L."/>
            <person name="Tu H."/>
            <person name="Van de Peer Y."/>
            <person name="Verrier P.J."/>
            <person name="Waters E."/>
            <person name="Wood A."/>
            <person name="Yang L."/>
            <person name="Cove D."/>
            <person name="Cuming A."/>
            <person name="Hasebe M."/>
            <person name="Lucas S."/>
            <person name="Mishler D.B."/>
            <person name="Reski R."/>
            <person name="Grigoriev I."/>
            <person name="Quatrano R.S."/>
            <person name="Boore J.L."/>
        </authorList>
    </citation>
    <scope>NUCLEOTIDE SEQUENCE [LARGE SCALE GENOMIC DNA]</scope>
</reference>
<evidence type="ECO:0000256" key="1">
    <source>
        <dbReference type="SAM" id="MobiDB-lite"/>
    </source>
</evidence>
<name>A9U346_PHYPA</name>
<organism>
    <name type="scientific">Physcomitrium patens</name>
    <name type="common">Spreading-leaved earth moss</name>
    <name type="synonym">Physcomitrella patens</name>
    <dbReference type="NCBI Taxonomy" id="3218"/>
    <lineage>
        <taxon>Eukaryota</taxon>
        <taxon>Viridiplantae</taxon>
        <taxon>Streptophyta</taxon>
        <taxon>Embryophyta</taxon>
        <taxon>Bryophyta</taxon>
        <taxon>Bryophytina</taxon>
        <taxon>Bryopsida</taxon>
        <taxon>Funariidae</taxon>
        <taxon>Funariales</taxon>
        <taxon>Funariaceae</taxon>
        <taxon>Physcomitrium</taxon>
    </lineage>
</organism>
<dbReference type="EMBL" id="DS545337">
    <property type="protein sequence ID" value="EDQ49901.1"/>
    <property type="molecule type" value="Genomic_DNA"/>
</dbReference>
<gene>
    <name evidence="2" type="ORF">PHYPADRAFT_101162</name>
</gene>
<protein>
    <submittedName>
        <fullName evidence="2">Predicted protein</fullName>
    </submittedName>
</protein>
<feature type="compositionally biased region" description="Basic and acidic residues" evidence="1">
    <location>
        <begin position="1"/>
        <end position="15"/>
    </location>
</feature>
<sequence>MAIESTKRAVDKDESGQNVRAKHTAKTPSVIIVTNMKPMKLKIYWTQRKIRDFRTAKLFQFLHHSECLPSISVSLVEEYIKNYDPEDGSSVVQGRIIGIDETILEKVLFLPIGEMAVETAYVATCIHAKIGVKFKLGKFTSLLCSNYVYAVISHTLRQPPSEEENPIPVSVPLQRERNLLEQNHNAAVSCCNTTLILGGQGQSPCYSQPGHTEILRSIPITGVSRKEKVQFNDAQTRDAFSNRKVRNTIVDVIHKIGESSHTVIQEVIPVIEAGLVPSDVAMEEENEVPLLIDINQLAFPEGRLSEGVSLKNAVLKHILQIHYMVSKLTEELTVRSQSQLSIEDVSEGMSPQQHQLKLRDAQILKLET</sequence>